<name>A0AAE2EII9_MYCMY</name>
<gene>
    <name evidence="4" type="ORF">TS59_0746</name>
</gene>
<evidence type="ECO:0000259" key="2">
    <source>
        <dbReference type="Pfam" id="PF07261"/>
    </source>
</evidence>
<dbReference type="Pfam" id="PF07261">
    <property type="entry name" value="DnaB_2"/>
    <property type="match status" value="1"/>
</dbReference>
<dbReference type="OMA" id="MISHAYG"/>
<comment type="similarity">
    <text evidence="1">Belongs to the DnaB/DnaD family.</text>
</comment>
<sequence>MLSKNFSYSVSLNFELDQEQYKSLTCLYQPLISAQAISLYLTLIQEVRISNILKEEALESKRLLNITNFSYKELIKTLDLLNAFKLIKVYVKKSDYSLIKFEILAPLKSDEFFNHTYLNSLLLNKLESNDYEITKFMLVNETKINTNQYKQIVVDLTDIYDQSLIADINIFDTEVNSFNTYLKKLNQLINVDYVLNSLKDKDIDLDFIQQSTLKSLYDLLTIKKLSEDQIIYLITNSYDFINKNIDLNIFKKLLINLITKKETNFDNKELLDLINQTTWSEYSKKKYDIDLSSYTTVFENIKQNYCLSNGIINCLIDFSYKKNNGQIIVKYIAKIAKTLFDKNINTTLKVMQFLKNIQSKSINYNYETMFDSNDFNLQTEAIFEFSEEELKCLV</sequence>
<comment type="caution">
    <text evidence="4">The sequence shown here is derived from an EMBL/GenBank/DDBJ whole genome shotgun (WGS) entry which is preliminary data.</text>
</comment>
<proteinExistence type="inferred from homology"/>
<dbReference type="InterPro" id="IPR058660">
    <property type="entry name" value="WHD_DnaB"/>
</dbReference>
<dbReference type="Pfam" id="PF25888">
    <property type="entry name" value="WHD_DnaB"/>
    <property type="match status" value="1"/>
</dbReference>
<feature type="domain" description="Replicative helicase loading/DNA remodeling protein DnaB N-terminal winged helix" evidence="3">
    <location>
        <begin position="19"/>
        <end position="220"/>
    </location>
</feature>
<accession>A0AAE2EII9</accession>
<organism evidence="4 5">
    <name type="scientific">Mycoplasma mycoides subsp. mycoides</name>
    <dbReference type="NCBI Taxonomy" id="2103"/>
    <lineage>
        <taxon>Bacteria</taxon>
        <taxon>Bacillati</taxon>
        <taxon>Mycoplasmatota</taxon>
        <taxon>Mollicutes</taxon>
        <taxon>Mycoplasmataceae</taxon>
        <taxon>Mycoplasma</taxon>
    </lineage>
</organism>
<reference evidence="4 5" key="1">
    <citation type="submission" date="2015-02" db="EMBL/GenBank/DDBJ databases">
        <title>Mycoplasma mycoides subsp. mycoides strain:B237 Genome sequencing.</title>
        <authorList>
            <person name="Fischer A."/>
            <person name="Santana-Cruz I."/>
            <person name="Schieck E."/>
            <person name="Gourle H."/>
            <person name="Lambert M."/>
            <person name="Nadendla S."/>
            <person name="Miller R.A."/>
            <person name="Weber J."/>
            <person name="Bongcam-Rudloff E."/>
            <person name="Vashee S."/>
            <person name="Frey J."/>
            <person name="Jores J."/>
        </authorList>
    </citation>
    <scope>NUCLEOTIDE SEQUENCE [LARGE SCALE GENOMIC DNA]</scope>
    <source>
        <strain evidence="4 5">B237</strain>
    </source>
</reference>
<evidence type="ECO:0000259" key="3">
    <source>
        <dbReference type="Pfam" id="PF25888"/>
    </source>
</evidence>
<feature type="domain" description="DnaB/C C-terminal" evidence="2">
    <location>
        <begin position="305"/>
        <end position="353"/>
    </location>
</feature>
<evidence type="ECO:0000256" key="1">
    <source>
        <dbReference type="ARBA" id="ARBA00093462"/>
    </source>
</evidence>
<protein>
    <submittedName>
        <fullName evidence="4">Replication initiation and membrane attachment family protein</fullName>
    </submittedName>
</protein>
<evidence type="ECO:0000313" key="5">
    <source>
        <dbReference type="Proteomes" id="UP000033624"/>
    </source>
</evidence>
<dbReference type="RefSeq" id="WP_011166852.1">
    <property type="nucleotide sequence ID" value="NZ_CP010267.1"/>
</dbReference>
<dbReference type="InterPro" id="IPR006343">
    <property type="entry name" value="DnaB/C_C"/>
</dbReference>
<dbReference type="KEGG" id="mmyi:mycmycITA_00720"/>
<dbReference type="EMBL" id="LAEW01000001">
    <property type="protein sequence ID" value="KJQ46360.1"/>
    <property type="molecule type" value="Genomic_DNA"/>
</dbReference>
<evidence type="ECO:0000313" key="4">
    <source>
        <dbReference type="EMBL" id="KJQ46360.1"/>
    </source>
</evidence>
<dbReference type="AlphaFoldDB" id="A0AAE2EII9"/>
<dbReference type="Proteomes" id="UP000033624">
    <property type="component" value="Unassembled WGS sequence"/>
</dbReference>